<gene>
    <name evidence="2" type="ORF">FRUB_05335</name>
</gene>
<evidence type="ECO:0000313" key="2">
    <source>
        <dbReference type="EMBL" id="OWK40416.1"/>
    </source>
</evidence>
<feature type="signal peptide" evidence="1">
    <location>
        <begin position="1"/>
        <end position="24"/>
    </location>
</feature>
<dbReference type="Gene3D" id="3.60.15.10">
    <property type="entry name" value="Ribonuclease Z/Hydroxyacylglutathione hydrolase-like"/>
    <property type="match status" value="1"/>
</dbReference>
<dbReference type="SUPFAM" id="SSF56281">
    <property type="entry name" value="Metallo-hydrolase/oxidoreductase"/>
    <property type="match status" value="1"/>
</dbReference>
<accession>A0A225DS42</accession>
<name>A0A225DS42_9BACT</name>
<dbReference type="PANTHER" id="PTHR39189">
    <property type="entry name" value="UPF0173 METAL-DEPENDENT HYDROLASE YTKL"/>
    <property type="match status" value="1"/>
</dbReference>
<protein>
    <submittedName>
        <fullName evidence="2">Zn-dependent hydrolases of the metallo-beta-lactamase superfamily</fullName>
    </submittedName>
</protein>
<reference evidence="3" key="1">
    <citation type="submission" date="2017-06" db="EMBL/GenBank/DDBJ databases">
        <title>Genome analysis of Fimbriiglobus ruber SP5, the first member of the order Planctomycetales with confirmed chitinolytic capability.</title>
        <authorList>
            <person name="Ravin N.V."/>
            <person name="Rakitin A.L."/>
            <person name="Ivanova A.A."/>
            <person name="Beletsky A.V."/>
            <person name="Kulichevskaya I.S."/>
            <person name="Mardanov A.V."/>
            <person name="Dedysh S.N."/>
        </authorList>
    </citation>
    <scope>NUCLEOTIDE SEQUENCE [LARGE SCALE GENOMIC DNA]</scope>
    <source>
        <strain evidence="3">SP5</strain>
    </source>
</reference>
<proteinExistence type="predicted"/>
<comment type="caution">
    <text evidence="2">The sequence shown here is derived from an EMBL/GenBank/DDBJ whole genome shotgun (WGS) entry which is preliminary data.</text>
</comment>
<dbReference type="RefSeq" id="WP_088256328.1">
    <property type="nucleotide sequence ID" value="NZ_NIDE01000008.1"/>
</dbReference>
<dbReference type="Proteomes" id="UP000214646">
    <property type="component" value="Unassembled WGS sequence"/>
</dbReference>
<evidence type="ECO:0000256" key="1">
    <source>
        <dbReference type="SAM" id="SignalP"/>
    </source>
</evidence>
<dbReference type="Pfam" id="PF13483">
    <property type="entry name" value="Lactamase_B_3"/>
    <property type="match status" value="1"/>
</dbReference>
<keyword evidence="1" id="KW-0732">Signal</keyword>
<dbReference type="PANTHER" id="PTHR39189:SF1">
    <property type="entry name" value="UPF0173 METAL-DEPENDENT HYDROLASE YTKL"/>
    <property type="match status" value="1"/>
</dbReference>
<evidence type="ECO:0000313" key="3">
    <source>
        <dbReference type="Proteomes" id="UP000214646"/>
    </source>
</evidence>
<keyword evidence="3" id="KW-1185">Reference proteome</keyword>
<dbReference type="EMBL" id="NIDE01000008">
    <property type="protein sequence ID" value="OWK40416.1"/>
    <property type="molecule type" value="Genomic_DNA"/>
</dbReference>
<keyword evidence="2" id="KW-0378">Hydrolase</keyword>
<dbReference type="GO" id="GO:0016787">
    <property type="term" value="F:hydrolase activity"/>
    <property type="evidence" value="ECO:0007669"/>
    <property type="project" value="UniProtKB-KW"/>
</dbReference>
<sequence>MLSVSLRAFFASATLFLTVGSVAAQDSEKKFIVRWFGQSFFQVETPSGKKIVFDPHAIPEFGRLQVPADIVVCSHLHNDHTQLASVENAKSARVFMGLEEGKKGRPPEWNRIDEKVGRIRVRTVPLFHDQEDGMTRGKNSAFVIDAEGMTFCHLGDVAHELTPGQVKAIGPVDVLMVPVGGIFTLNGERAKKVVDQIKPKLYVLPMHYRLPGVDELLSADEFLDEQPNVKRMPTTNELVIPADMKAATYTIVVLNWKKDEAAAPKK</sequence>
<organism evidence="2 3">
    <name type="scientific">Fimbriiglobus ruber</name>
    <dbReference type="NCBI Taxonomy" id="1908690"/>
    <lineage>
        <taxon>Bacteria</taxon>
        <taxon>Pseudomonadati</taxon>
        <taxon>Planctomycetota</taxon>
        <taxon>Planctomycetia</taxon>
        <taxon>Gemmatales</taxon>
        <taxon>Gemmataceae</taxon>
        <taxon>Fimbriiglobus</taxon>
    </lineage>
</organism>
<dbReference type="OrthoDB" id="268753at2"/>
<feature type="chain" id="PRO_5012217555" evidence="1">
    <location>
        <begin position="25"/>
        <end position="266"/>
    </location>
</feature>
<dbReference type="AlphaFoldDB" id="A0A225DS42"/>
<dbReference type="InterPro" id="IPR036866">
    <property type="entry name" value="RibonucZ/Hydroxyglut_hydro"/>
</dbReference>